<evidence type="ECO:0000313" key="2">
    <source>
        <dbReference type="Proteomes" id="UP000177555"/>
    </source>
</evidence>
<dbReference type="Proteomes" id="UP000177555">
    <property type="component" value="Unassembled WGS sequence"/>
</dbReference>
<evidence type="ECO:0000313" key="1">
    <source>
        <dbReference type="EMBL" id="OGE29269.1"/>
    </source>
</evidence>
<dbReference type="Pfam" id="PF07977">
    <property type="entry name" value="FabA"/>
    <property type="match status" value="1"/>
</dbReference>
<sequence length="287" mass="31703">MAVEDLTEPLSRIYGSSAIYVEQIEKLGEKNGTKSARCFYTVSSIHANRPDDPPALDGFEPHTNGKPVGILNVTPGHTVGHFKQTPVFPGHKGIRAAVAYVDTFVNSSVPYHLHPNQVRLSSFDSVVFKGFVLPGTQLKVFESGDDLRRRTLDIEIKKGDDVITEINGLRVIFHPTERPLLAALLEDQLIEAMVQSAAATALDLNQELDGIPMFQSIGRTSFSFDRALEGLTVEMRTETTAADKRGFIGNVKAYVDRKEIAQSFDTKAMIITKRIAERMMGIKLDKS</sequence>
<reference evidence="1 2" key="1">
    <citation type="journal article" date="2016" name="Nat. Commun.">
        <title>Thousands of microbial genomes shed light on interconnected biogeochemical processes in an aquifer system.</title>
        <authorList>
            <person name="Anantharaman K."/>
            <person name="Brown C.T."/>
            <person name="Hug L.A."/>
            <person name="Sharon I."/>
            <person name="Castelle C.J."/>
            <person name="Probst A.J."/>
            <person name="Thomas B.C."/>
            <person name="Singh A."/>
            <person name="Wilkins M.J."/>
            <person name="Karaoz U."/>
            <person name="Brodie E.L."/>
            <person name="Williams K.H."/>
            <person name="Hubbard S.S."/>
            <person name="Banfield J.F."/>
        </authorList>
    </citation>
    <scope>NUCLEOTIDE SEQUENCE [LARGE SCALE GENOMIC DNA]</scope>
</reference>
<accession>A0A1F5JKY9</accession>
<proteinExistence type="predicted"/>
<dbReference type="InterPro" id="IPR029069">
    <property type="entry name" value="HotDog_dom_sf"/>
</dbReference>
<protein>
    <recommendedName>
        <fullName evidence="3">A-factor biosynthesis hotdog domain-containing protein</fullName>
    </recommendedName>
</protein>
<evidence type="ECO:0008006" key="3">
    <source>
        <dbReference type="Google" id="ProtNLM"/>
    </source>
</evidence>
<dbReference type="AlphaFoldDB" id="A0A1F5JKY9"/>
<dbReference type="Gene3D" id="3.10.129.10">
    <property type="entry name" value="Hotdog Thioesterase"/>
    <property type="match status" value="1"/>
</dbReference>
<gene>
    <name evidence="1" type="ORF">A2867_05300</name>
</gene>
<dbReference type="SUPFAM" id="SSF54637">
    <property type="entry name" value="Thioesterase/thiol ester dehydrase-isomerase"/>
    <property type="match status" value="1"/>
</dbReference>
<dbReference type="InterPro" id="IPR013114">
    <property type="entry name" value="FabA_FabZ"/>
</dbReference>
<name>A0A1F5JKY9_9BACT</name>
<organism evidence="1 2">
    <name type="scientific">Candidatus Daviesbacteria bacterium RIFCSPHIGHO2_01_FULL_40_11</name>
    <dbReference type="NCBI Taxonomy" id="1797762"/>
    <lineage>
        <taxon>Bacteria</taxon>
        <taxon>Candidatus Daviesiibacteriota</taxon>
    </lineage>
</organism>
<comment type="caution">
    <text evidence="1">The sequence shown here is derived from an EMBL/GenBank/DDBJ whole genome shotgun (WGS) entry which is preliminary data.</text>
</comment>
<dbReference type="EMBL" id="MFCP01000008">
    <property type="protein sequence ID" value="OGE29269.1"/>
    <property type="molecule type" value="Genomic_DNA"/>
</dbReference>